<dbReference type="InterPro" id="IPR006644">
    <property type="entry name" value="Cadg"/>
</dbReference>
<feature type="compositionally biased region" description="Basic residues" evidence="1">
    <location>
        <begin position="710"/>
        <end position="720"/>
    </location>
</feature>
<dbReference type="AlphaFoldDB" id="A0AAV9HRK3"/>
<dbReference type="SUPFAM" id="SSF49313">
    <property type="entry name" value="Cadherin-like"/>
    <property type="match status" value="4"/>
</dbReference>
<feature type="region of interest" description="Disordered" evidence="1">
    <location>
        <begin position="926"/>
        <end position="1026"/>
    </location>
</feature>
<evidence type="ECO:0000256" key="1">
    <source>
        <dbReference type="SAM" id="MobiDB-lite"/>
    </source>
</evidence>
<proteinExistence type="predicted"/>
<keyword evidence="2" id="KW-1133">Transmembrane helix</keyword>
<feature type="region of interest" description="Disordered" evidence="1">
    <location>
        <begin position="552"/>
        <end position="597"/>
    </location>
</feature>
<gene>
    <name evidence="5" type="ORF">QBC42DRAFT_337591</name>
</gene>
<evidence type="ECO:0000313" key="6">
    <source>
        <dbReference type="Proteomes" id="UP001321749"/>
    </source>
</evidence>
<feature type="region of interest" description="Disordered" evidence="1">
    <location>
        <begin position="825"/>
        <end position="850"/>
    </location>
</feature>
<reference evidence="5" key="1">
    <citation type="journal article" date="2023" name="Mol. Phylogenet. Evol.">
        <title>Genome-scale phylogeny and comparative genomics of the fungal order Sordariales.</title>
        <authorList>
            <person name="Hensen N."/>
            <person name="Bonometti L."/>
            <person name="Westerberg I."/>
            <person name="Brannstrom I.O."/>
            <person name="Guillou S."/>
            <person name="Cros-Aarteil S."/>
            <person name="Calhoun S."/>
            <person name="Haridas S."/>
            <person name="Kuo A."/>
            <person name="Mondo S."/>
            <person name="Pangilinan J."/>
            <person name="Riley R."/>
            <person name="LaButti K."/>
            <person name="Andreopoulos B."/>
            <person name="Lipzen A."/>
            <person name="Chen C."/>
            <person name="Yan M."/>
            <person name="Daum C."/>
            <person name="Ng V."/>
            <person name="Clum A."/>
            <person name="Steindorff A."/>
            <person name="Ohm R.A."/>
            <person name="Martin F."/>
            <person name="Silar P."/>
            <person name="Natvig D.O."/>
            <person name="Lalanne C."/>
            <person name="Gautier V."/>
            <person name="Ament-Velasquez S.L."/>
            <person name="Kruys A."/>
            <person name="Hutchinson M.I."/>
            <person name="Powell A.J."/>
            <person name="Barry K."/>
            <person name="Miller A.N."/>
            <person name="Grigoriev I.V."/>
            <person name="Debuchy R."/>
            <person name="Gladieux P."/>
            <person name="Hiltunen Thoren M."/>
            <person name="Johannesson H."/>
        </authorList>
    </citation>
    <scope>NUCLEOTIDE SEQUENCE</scope>
    <source>
        <strain evidence="5">PSN324</strain>
    </source>
</reference>
<feature type="chain" id="PRO_5043687275" description="Dystroglycan-type cadherin-like domain-containing protein" evidence="3">
    <location>
        <begin position="20"/>
        <end position="1026"/>
    </location>
</feature>
<feature type="transmembrane region" description="Helical" evidence="2">
    <location>
        <begin position="468"/>
        <end position="488"/>
    </location>
</feature>
<protein>
    <recommendedName>
        <fullName evidence="4">Dystroglycan-type cadherin-like domain-containing protein</fullName>
    </recommendedName>
</protein>
<dbReference type="Gene3D" id="2.60.40.10">
    <property type="entry name" value="Immunoglobulins"/>
    <property type="match status" value="4"/>
</dbReference>
<comment type="caution">
    <text evidence="5">The sequence shown here is derived from an EMBL/GenBank/DDBJ whole genome shotgun (WGS) entry which is preliminary data.</text>
</comment>
<feature type="domain" description="Dystroglycan-type cadherin-like" evidence="4">
    <location>
        <begin position="134"/>
        <end position="246"/>
    </location>
</feature>
<keyword evidence="6" id="KW-1185">Reference proteome</keyword>
<feature type="region of interest" description="Disordered" evidence="1">
    <location>
        <begin position="436"/>
        <end position="455"/>
    </location>
</feature>
<feature type="compositionally biased region" description="Polar residues" evidence="1">
    <location>
        <begin position="730"/>
        <end position="739"/>
    </location>
</feature>
<feature type="region of interest" description="Disordered" evidence="1">
    <location>
        <begin position="649"/>
        <end position="763"/>
    </location>
</feature>
<evidence type="ECO:0000259" key="4">
    <source>
        <dbReference type="SMART" id="SM00736"/>
    </source>
</evidence>
<dbReference type="GO" id="GO:0016020">
    <property type="term" value="C:membrane"/>
    <property type="evidence" value="ECO:0007669"/>
    <property type="project" value="InterPro"/>
</dbReference>
<keyword evidence="2" id="KW-0812">Transmembrane</keyword>
<feature type="compositionally biased region" description="Basic residues" evidence="1">
    <location>
        <begin position="580"/>
        <end position="589"/>
    </location>
</feature>
<keyword evidence="3" id="KW-0732">Signal</keyword>
<keyword evidence="2" id="KW-0472">Membrane</keyword>
<dbReference type="Proteomes" id="UP001321749">
    <property type="component" value="Unassembled WGS sequence"/>
</dbReference>
<feature type="compositionally biased region" description="Polar residues" evidence="1">
    <location>
        <begin position="652"/>
        <end position="665"/>
    </location>
</feature>
<dbReference type="InterPro" id="IPR015919">
    <property type="entry name" value="Cadherin-like_sf"/>
</dbReference>
<dbReference type="SMART" id="SM00736">
    <property type="entry name" value="CADG"/>
    <property type="match status" value="2"/>
</dbReference>
<evidence type="ECO:0000256" key="2">
    <source>
        <dbReference type="SAM" id="Phobius"/>
    </source>
</evidence>
<dbReference type="InterPro" id="IPR013783">
    <property type="entry name" value="Ig-like_fold"/>
</dbReference>
<feature type="compositionally biased region" description="Basic and acidic residues" evidence="1">
    <location>
        <begin position="970"/>
        <end position="998"/>
    </location>
</feature>
<evidence type="ECO:0000313" key="5">
    <source>
        <dbReference type="EMBL" id="KAK4463465.1"/>
    </source>
</evidence>
<organism evidence="5 6">
    <name type="scientific">Cladorrhinum samala</name>
    <dbReference type="NCBI Taxonomy" id="585594"/>
    <lineage>
        <taxon>Eukaryota</taxon>
        <taxon>Fungi</taxon>
        <taxon>Dikarya</taxon>
        <taxon>Ascomycota</taxon>
        <taxon>Pezizomycotina</taxon>
        <taxon>Sordariomycetes</taxon>
        <taxon>Sordariomycetidae</taxon>
        <taxon>Sordariales</taxon>
        <taxon>Podosporaceae</taxon>
        <taxon>Cladorrhinum</taxon>
    </lineage>
</organism>
<feature type="domain" description="Dystroglycan-type cadherin-like" evidence="4">
    <location>
        <begin position="26"/>
        <end position="120"/>
    </location>
</feature>
<evidence type="ECO:0000256" key="3">
    <source>
        <dbReference type="SAM" id="SignalP"/>
    </source>
</evidence>
<feature type="signal peptide" evidence="3">
    <location>
        <begin position="1"/>
        <end position="19"/>
    </location>
</feature>
<reference evidence="5" key="2">
    <citation type="submission" date="2023-06" db="EMBL/GenBank/DDBJ databases">
        <authorList>
            <consortium name="Lawrence Berkeley National Laboratory"/>
            <person name="Mondo S.J."/>
            <person name="Hensen N."/>
            <person name="Bonometti L."/>
            <person name="Westerberg I."/>
            <person name="Brannstrom I.O."/>
            <person name="Guillou S."/>
            <person name="Cros-Aarteil S."/>
            <person name="Calhoun S."/>
            <person name="Haridas S."/>
            <person name="Kuo A."/>
            <person name="Pangilinan J."/>
            <person name="Riley R."/>
            <person name="Labutti K."/>
            <person name="Andreopoulos B."/>
            <person name="Lipzen A."/>
            <person name="Chen C."/>
            <person name="Yanf M."/>
            <person name="Daum C."/>
            <person name="Ng V."/>
            <person name="Clum A."/>
            <person name="Steindorff A."/>
            <person name="Ohm R."/>
            <person name="Martin F."/>
            <person name="Silar P."/>
            <person name="Natvig D."/>
            <person name="Lalanne C."/>
            <person name="Gautier V."/>
            <person name="Ament-Velasquez S.L."/>
            <person name="Kruys A."/>
            <person name="Hutchinson M.I."/>
            <person name="Powell A.J."/>
            <person name="Barry K."/>
            <person name="Miller A.N."/>
            <person name="Grigoriev I.V."/>
            <person name="Debuchy R."/>
            <person name="Gladieux P."/>
            <person name="Thoren M.H."/>
            <person name="Johannesson H."/>
        </authorList>
    </citation>
    <scope>NUCLEOTIDE SEQUENCE</scope>
    <source>
        <strain evidence="5">PSN324</strain>
    </source>
</reference>
<name>A0AAV9HRK3_9PEZI</name>
<accession>A0AAV9HRK3</accession>
<dbReference type="GO" id="GO:0005509">
    <property type="term" value="F:calcium ion binding"/>
    <property type="evidence" value="ECO:0007669"/>
    <property type="project" value="InterPro"/>
</dbReference>
<feature type="compositionally biased region" description="Polar residues" evidence="1">
    <location>
        <begin position="437"/>
        <end position="451"/>
    </location>
</feature>
<dbReference type="Pfam" id="PF05345">
    <property type="entry name" value="He_PIG"/>
    <property type="match status" value="3"/>
</dbReference>
<sequence>MPSSSAAWTAGLFAGLTVALPSITFPINSQVPPVARIGEPFSFVFSPSTFSSDSALTYALANAPSWLSIDSKERRLFGTPNNENVGPGEVEGVLLNLVATDQSGSTTHTATLVVSRNKGPKLQVPLEKQIPKFGVFSGPSSLLALPDVPFSFDLKQDTFSNPSSSPLGYYAVMADNTPLPAWISFDPGRLSFSGRTPPLESLIQPPQRFPLKLVASDVVGFSGAGLGIDIVVGTHQITAEETTILLTGNPGKHLSYTKLKDSVRVDGKPVASDNVVLASTSNVPPWLSVDKNTWHITGTPPEDASSTNFTVQLQDSFADSLNLTVVVDVANEASLKAGGLFKGDALPTLTATAGKHFSFDLGPYFTNPNDMEITVSTLPSTSWVHFDADSLVLSGDVPAAPKDSVVGVRVDAKTKSSNRSGSLSLLLRVAAVGSNSGGSATQSPEATSTDAGASLAGDNAEKGPVNGMLVAVLLPLSVILLAAICFLFRCYRQRKQTQGRGISIRDISGPLPGTFEIKSPAPSTPPSLPAFDRHFDKSFSVNDVFVSEKKNPMERRGVRPGRPNLSPSPASARMLPSSQRSKHGSRRATGRMPFFGDTSIGRLASSLSSISETSLNQDRGAMDDHRATGLLGMSRGRYFRDVVEIRIPNAPGSATSSQQPETGTASSPISSTDSGGSGPDTLPLRTRSRLGYHPPGQPGRRFAWSWLRGRNVRRKMPKLSKKPDREHHSNQSSISTVDTFNHKRPGQASGRPSHQRTYAGGGAPVRPMAPTHLPPAQLIGKVHLARPVTLRGPVNSPSVEGIISGGSVREQSHLSLAVRRNAEISSYSHPVTPRGPRQQPPTARLGTGKMGVSLPVLPNWRDTPDDFLSLSYENLVKESPFHPSTSWSTVPGSEDWVDETVDTLASAPVHQSGSKANWVVVQDSPGPVIRDWDAGTQPSPSPSPSPVRIAQFGQKGLDQGSNGSSQPGKVYEHGKDKERVDNGMDEKNHEPAGGDQTRKGHKYALSKGKSLLSEASKDESDYAVYI</sequence>
<dbReference type="EMBL" id="MU864959">
    <property type="protein sequence ID" value="KAK4463465.1"/>
    <property type="molecule type" value="Genomic_DNA"/>
</dbReference>